<proteinExistence type="predicted"/>
<dbReference type="EMBL" id="JAACNH010000001">
    <property type="protein sequence ID" value="KAG8454687.1"/>
    <property type="molecule type" value="Genomic_DNA"/>
</dbReference>
<protein>
    <submittedName>
        <fullName evidence="1">Uncharacterized protein</fullName>
    </submittedName>
</protein>
<evidence type="ECO:0000313" key="2">
    <source>
        <dbReference type="Proteomes" id="UP000812440"/>
    </source>
</evidence>
<reference evidence="1" key="1">
    <citation type="thesis" date="2020" institute="ProQuest LLC" country="789 East Eisenhower Parkway, Ann Arbor, MI, USA">
        <title>Comparative Genomics and Chromosome Evolution.</title>
        <authorList>
            <person name="Mudd A.B."/>
        </authorList>
    </citation>
    <scope>NUCLEOTIDE SEQUENCE</scope>
    <source>
        <strain evidence="1">Female2</strain>
        <tissue evidence="1">Blood</tissue>
    </source>
</reference>
<dbReference type="Proteomes" id="UP000812440">
    <property type="component" value="Chromosome 1"/>
</dbReference>
<organism evidence="1 2">
    <name type="scientific">Hymenochirus boettgeri</name>
    <name type="common">Congo dwarf clawed frog</name>
    <dbReference type="NCBI Taxonomy" id="247094"/>
    <lineage>
        <taxon>Eukaryota</taxon>
        <taxon>Metazoa</taxon>
        <taxon>Chordata</taxon>
        <taxon>Craniata</taxon>
        <taxon>Vertebrata</taxon>
        <taxon>Euteleostomi</taxon>
        <taxon>Amphibia</taxon>
        <taxon>Batrachia</taxon>
        <taxon>Anura</taxon>
        <taxon>Pipoidea</taxon>
        <taxon>Pipidae</taxon>
        <taxon>Pipinae</taxon>
        <taxon>Hymenochirus</taxon>
    </lineage>
</organism>
<dbReference type="AlphaFoldDB" id="A0A8T2KH15"/>
<sequence>MATLRVLDENASVAKLRFWGFLYMPLNINNNNTLISYAGSKNLDEELQYHRSNIAGAKFIFFIFHMNCTYKYNNKANCLPQLLSSFILTLSLKRKENM</sequence>
<keyword evidence="2" id="KW-1185">Reference proteome</keyword>
<comment type="caution">
    <text evidence="1">The sequence shown here is derived from an EMBL/GenBank/DDBJ whole genome shotgun (WGS) entry which is preliminary data.</text>
</comment>
<name>A0A8T2KH15_9PIPI</name>
<evidence type="ECO:0000313" key="1">
    <source>
        <dbReference type="EMBL" id="KAG8454687.1"/>
    </source>
</evidence>
<gene>
    <name evidence="1" type="ORF">GDO86_001055</name>
</gene>
<accession>A0A8T2KH15</accession>